<evidence type="ECO:0000256" key="6">
    <source>
        <dbReference type="ARBA" id="ARBA00022917"/>
    </source>
</evidence>
<dbReference type="InterPro" id="IPR023168">
    <property type="entry name" value="GatB_Yqey_C_2"/>
</dbReference>
<dbReference type="InterPro" id="IPR014746">
    <property type="entry name" value="Gln_synth/guanido_kin_cat_dom"/>
</dbReference>
<keyword evidence="6 10" id="KW-0648">Protein biosynthesis</keyword>
<evidence type="ECO:0000256" key="7">
    <source>
        <dbReference type="ARBA" id="ARBA00024799"/>
    </source>
</evidence>
<dbReference type="Pfam" id="PF02934">
    <property type="entry name" value="GatB_N"/>
    <property type="match status" value="1"/>
</dbReference>
<dbReference type="EMBL" id="CP042295">
    <property type="protein sequence ID" value="QDY87046.1"/>
    <property type="molecule type" value="Genomic_DNA"/>
</dbReference>
<gene>
    <name evidence="10 12" type="primary">gatB</name>
    <name evidence="12" type="ORF">FRW55_02665</name>
</gene>
<comment type="subunit">
    <text evidence="2 10">Heterotrimer of A, B and C subunits.</text>
</comment>
<evidence type="ECO:0000259" key="11">
    <source>
        <dbReference type="SMART" id="SM00845"/>
    </source>
</evidence>
<dbReference type="SMART" id="SM00845">
    <property type="entry name" value="GatB_Yqey"/>
    <property type="match status" value="1"/>
</dbReference>
<comment type="similarity">
    <text evidence="1 10">Belongs to the GatB/GatE family. GatB subfamily.</text>
</comment>
<dbReference type="EC" id="6.3.5.-" evidence="10"/>
<dbReference type="NCBIfam" id="NF004012">
    <property type="entry name" value="PRK05477.1-2"/>
    <property type="match status" value="1"/>
</dbReference>
<organism evidence="12 13">
    <name type="scientific">Mycoplasma anserisalpingitidis</name>
    <dbReference type="NCBI Taxonomy" id="519450"/>
    <lineage>
        <taxon>Bacteria</taxon>
        <taxon>Bacillati</taxon>
        <taxon>Mycoplasmatota</taxon>
        <taxon>Mollicutes</taxon>
        <taxon>Mycoplasmataceae</taxon>
        <taxon>Mycoplasma</taxon>
    </lineage>
</organism>
<dbReference type="InterPro" id="IPR004413">
    <property type="entry name" value="GatB"/>
</dbReference>
<dbReference type="GO" id="GO:0006412">
    <property type="term" value="P:translation"/>
    <property type="evidence" value="ECO:0007669"/>
    <property type="project" value="UniProtKB-UniRule"/>
</dbReference>
<keyword evidence="4 10" id="KW-0547">Nucleotide-binding</keyword>
<dbReference type="SUPFAM" id="SSF55931">
    <property type="entry name" value="Glutamine synthetase/guanido kinase"/>
    <property type="match status" value="1"/>
</dbReference>
<evidence type="ECO:0000256" key="4">
    <source>
        <dbReference type="ARBA" id="ARBA00022741"/>
    </source>
</evidence>
<dbReference type="NCBIfam" id="NF004014">
    <property type="entry name" value="PRK05477.1-4"/>
    <property type="match status" value="1"/>
</dbReference>
<evidence type="ECO:0000256" key="9">
    <source>
        <dbReference type="ARBA" id="ARBA00047913"/>
    </source>
</evidence>
<comment type="function">
    <text evidence="7 10">Allows the formation of correctly charged Asn-tRNA(Asn) or Gln-tRNA(Gln) through the transamidation of misacylated Asp-tRNA(Asn) or Glu-tRNA(Gln) in organisms which lack either or both of asparaginyl-tRNA or glutaminyl-tRNA synthetases. The reaction takes place in the presence of glutamine and ATP through an activated phospho-Asp-tRNA(Asn) or phospho-Glu-tRNA(Gln).</text>
</comment>
<dbReference type="RefSeq" id="WP_146368617.1">
    <property type="nucleotide sequence ID" value="NZ_CP042295.1"/>
</dbReference>
<comment type="catalytic activity">
    <reaction evidence="9 10">
        <text>L-glutamyl-tRNA(Gln) + L-glutamine + ATP + H2O = L-glutaminyl-tRNA(Gln) + L-glutamate + ADP + phosphate + H(+)</text>
        <dbReference type="Rhea" id="RHEA:17521"/>
        <dbReference type="Rhea" id="RHEA-COMP:9681"/>
        <dbReference type="Rhea" id="RHEA-COMP:9684"/>
        <dbReference type="ChEBI" id="CHEBI:15377"/>
        <dbReference type="ChEBI" id="CHEBI:15378"/>
        <dbReference type="ChEBI" id="CHEBI:29985"/>
        <dbReference type="ChEBI" id="CHEBI:30616"/>
        <dbReference type="ChEBI" id="CHEBI:43474"/>
        <dbReference type="ChEBI" id="CHEBI:58359"/>
        <dbReference type="ChEBI" id="CHEBI:78520"/>
        <dbReference type="ChEBI" id="CHEBI:78521"/>
        <dbReference type="ChEBI" id="CHEBI:456216"/>
    </reaction>
</comment>
<dbReference type="Proteomes" id="UP000318927">
    <property type="component" value="Chromosome"/>
</dbReference>
<evidence type="ECO:0000313" key="12">
    <source>
        <dbReference type="EMBL" id="QDY87046.1"/>
    </source>
</evidence>
<evidence type="ECO:0000256" key="10">
    <source>
        <dbReference type="HAMAP-Rule" id="MF_00121"/>
    </source>
</evidence>
<evidence type="ECO:0000256" key="5">
    <source>
        <dbReference type="ARBA" id="ARBA00022840"/>
    </source>
</evidence>
<evidence type="ECO:0000256" key="3">
    <source>
        <dbReference type="ARBA" id="ARBA00022598"/>
    </source>
</evidence>
<dbReference type="Pfam" id="PF02637">
    <property type="entry name" value="GatB_Yqey"/>
    <property type="match status" value="1"/>
</dbReference>
<dbReference type="InterPro" id="IPR003789">
    <property type="entry name" value="Asn/Gln_tRNA_amidoTrase-B-like"/>
</dbReference>
<keyword evidence="3 10" id="KW-0436">Ligase</keyword>
<dbReference type="GO" id="GO:0050567">
    <property type="term" value="F:glutaminyl-tRNA synthase (glutamine-hydrolyzing) activity"/>
    <property type="evidence" value="ECO:0007669"/>
    <property type="project" value="UniProtKB-UniRule"/>
</dbReference>
<dbReference type="PANTHER" id="PTHR11659:SF0">
    <property type="entry name" value="GLUTAMYL-TRNA(GLN) AMIDOTRANSFERASE SUBUNIT B, MITOCHONDRIAL"/>
    <property type="match status" value="1"/>
</dbReference>
<dbReference type="GO" id="GO:0070681">
    <property type="term" value="P:glutaminyl-tRNAGln biosynthesis via transamidation"/>
    <property type="evidence" value="ECO:0007669"/>
    <property type="project" value="TreeGrafter"/>
</dbReference>
<evidence type="ECO:0000256" key="8">
    <source>
        <dbReference type="ARBA" id="ARBA00047380"/>
    </source>
</evidence>
<dbReference type="HAMAP" id="MF_00121">
    <property type="entry name" value="GatB"/>
    <property type="match status" value="1"/>
</dbReference>
<sequence length="478" mass="54579">MNWNNYFDVVIGVEIHVELDTKTKMFSPAKNVFDAEPNTTVNQIDLAYPGTLPLINKQAVKYAIALAKALKMEIDSEMHFDRKNYFYPDLPKGFQITQFYRPIGKNGVIDVIFNNGEIKQVSIERIHLEEDTARQHHDENGTKLDYNRAGVPLIEIVSNPVMSSAEEAAAYVDAIRKTALALKISDAKLEQGSLRADINISLKPKGVSEFGTKVEIKNMNSLNNIKKAIEFEIVDQAKKLFKNEKILQQTKRFDDQSNSTITMRVKTGQTDYKYFPEPNIPFIKISQNLIDSVILPELPVERFKRYKSYEIQDIYIQSLNNDLKLADYFDSISYPDKTKLAKIFFAEVVSLANSKSVNAYELNIKPENITKSIELLDQEIISGKSIKKLIPLLQNFDGDINDLLEEHKLKQISDLNLINQIISELINQNENIVQEYPNRPERVLKMILGLAMKKTDGQISPTLADEVTKKILQEKFNL</sequence>
<evidence type="ECO:0000256" key="1">
    <source>
        <dbReference type="ARBA" id="ARBA00005306"/>
    </source>
</evidence>
<dbReference type="KEGG" id="mans:FRW55_02665"/>
<dbReference type="PANTHER" id="PTHR11659">
    <property type="entry name" value="GLUTAMYL-TRNA GLN AMIDOTRANSFERASE SUBUNIT B MITOCHONDRIAL AND PROKARYOTIC PET112-RELATED"/>
    <property type="match status" value="1"/>
</dbReference>
<dbReference type="NCBIfam" id="TIGR00133">
    <property type="entry name" value="gatB"/>
    <property type="match status" value="1"/>
</dbReference>
<proteinExistence type="inferred from homology"/>
<dbReference type="InterPro" id="IPR018027">
    <property type="entry name" value="Asn/Gln_amidotransferase"/>
</dbReference>
<dbReference type="Gene3D" id="1.10.10.410">
    <property type="match status" value="1"/>
</dbReference>
<dbReference type="InterPro" id="IPR017959">
    <property type="entry name" value="Asn/Gln-tRNA_amidoTrfase_suB/E"/>
</dbReference>
<comment type="catalytic activity">
    <reaction evidence="8 10">
        <text>L-aspartyl-tRNA(Asn) + L-glutamine + ATP + H2O = L-asparaginyl-tRNA(Asn) + L-glutamate + ADP + phosphate + 2 H(+)</text>
        <dbReference type="Rhea" id="RHEA:14513"/>
        <dbReference type="Rhea" id="RHEA-COMP:9674"/>
        <dbReference type="Rhea" id="RHEA-COMP:9677"/>
        <dbReference type="ChEBI" id="CHEBI:15377"/>
        <dbReference type="ChEBI" id="CHEBI:15378"/>
        <dbReference type="ChEBI" id="CHEBI:29985"/>
        <dbReference type="ChEBI" id="CHEBI:30616"/>
        <dbReference type="ChEBI" id="CHEBI:43474"/>
        <dbReference type="ChEBI" id="CHEBI:58359"/>
        <dbReference type="ChEBI" id="CHEBI:78515"/>
        <dbReference type="ChEBI" id="CHEBI:78516"/>
        <dbReference type="ChEBI" id="CHEBI:456216"/>
    </reaction>
</comment>
<dbReference type="InterPro" id="IPR006075">
    <property type="entry name" value="Asn/Gln-tRNA_Trfase_suB/E_cat"/>
</dbReference>
<reference evidence="12 13" key="1">
    <citation type="journal article" date="2019" name="Microbiol. Resour. Announc.">
        <title>Complete Genome Sequences of Three Mycoplasma anserisalpingitis (Mycoplasma sp. 1220) Strains.</title>
        <authorList>
            <person name="Grozner D."/>
            <person name="Forro B."/>
            <person name="Kovacs A.B."/>
            <person name="Marton S."/>
            <person name="Banyai K."/>
            <person name="Kreizinger Z."/>
            <person name="Sulyok K.M."/>
            <person name="Gyuranecz M."/>
        </authorList>
    </citation>
    <scope>NUCLEOTIDE SEQUENCE [LARGE SCALE GENOMIC DNA]</scope>
    <source>
        <strain evidence="12 13">ATCC:BAA-2147</strain>
    </source>
</reference>
<evidence type="ECO:0000256" key="2">
    <source>
        <dbReference type="ARBA" id="ARBA00011123"/>
    </source>
</evidence>
<dbReference type="GO" id="GO:0016740">
    <property type="term" value="F:transferase activity"/>
    <property type="evidence" value="ECO:0007669"/>
    <property type="project" value="UniProtKB-KW"/>
</dbReference>
<feature type="domain" description="Asn/Gln amidotransferase" evidence="11">
    <location>
        <begin position="327"/>
        <end position="472"/>
    </location>
</feature>
<dbReference type="InterPro" id="IPR017958">
    <property type="entry name" value="Gln-tRNA_amidoTrfase_suB_CS"/>
</dbReference>
<dbReference type="OrthoDB" id="9804078at2"/>
<dbReference type="GO" id="GO:0005524">
    <property type="term" value="F:ATP binding"/>
    <property type="evidence" value="ECO:0007669"/>
    <property type="project" value="UniProtKB-KW"/>
</dbReference>
<dbReference type="PROSITE" id="PS01234">
    <property type="entry name" value="GATB"/>
    <property type="match status" value="1"/>
</dbReference>
<dbReference type="AlphaFoldDB" id="A0A5B8J7B0"/>
<protein>
    <recommendedName>
        <fullName evidence="10">Aspartyl/glutamyl-tRNA(Asn/Gln) amidotransferase subunit B</fullName>
        <shortName evidence="10">Asp/Glu-ADT subunit B</shortName>
        <ecNumber evidence="10">6.3.5.-</ecNumber>
    </recommendedName>
</protein>
<keyword evidence="5 10" id="KW-0067">ATP-binding</keyword>
<dbReference type="SUPFAM" id="SSF89095">
    <property type="entry name" value="GatB/YqeY motif"/>
    <property type="match status" value="1"/>
</dbReference>
<dbReference type="GO" id="GO:0050566">
    <property type="term" value="F:asparaginyl-tRNA synthase (glutamine-hydrolyzing) activity"/>
    <property type="evidence" value="ECO:0007669"/>
    <property type="project" value="RHEA"/>
</dbReference>
<keyword evidence="12" id="KW-0808">Transferase</keyword>
<accession>A0A5B8J7B0</accession>
<evidence type="ECO:0000313" key="13">
    <source>
        <dbReference type="Proteomes" id="UP000318927"/>
    </source>
</evidence>
<keyword evidence="13" id="KW-1185">Reference proteome</keyword>
<name>A0A5B8J7B0_9MOLU</name>